<evidence type="ECO:0000313" key="2">
    <source>
        <dbReference type="EMBL" id="EOB15149.1"/>
    </source>
</evidence>
<dbReference type="VEuPathDB" id="MicrosporidiaDB:NBO_8g0014"/>
<protein>
    <submittedName>
        <fullName evidence="2">Uncharacterized protein</fullName>
    </submittedName>
</protein>
<keyword evidence="1" id="KW-0472">Membrane</keyword>
<name>R0MB01_NOSB1</name>
<reference evidence="2 3" key="1">
    <citation type="journal article" date="2013" name="BMC Genomics">
        <title>Comparative genomics of parasitic silkworm microsporidia reveal an association between genome expansion and host adaptation.</title>
        <authorList>
            <person name="Pan G."/>
            <person name="Xu J."/>
            <person name="Li T."/>
            <person name="Xia Q."/>
            <person name="Liu S.L."/>
            <person name="Zhang G."/>
            <person name="Li S."/>
            <person name="Li C."/>
            <person name="Liu H."/>
            <person name="Yang L."/>
            <person name="Liu T."/>
            <person name="Zhang X."/>
            <person name="Wu Z."/>
            <person name="Fan W."/>
            <person name="Dang X."/>
            <person name="Xiang H."/>
            <person name="Tao M."/>
            <person name="Li Y."/>
            <person name="Hu J."/>
            <person name="Li Z."/>
            <person name="Lin L."/>
            <person name="Luo J."/>
            <person name="Geng L."/>
            <person name="Wang L."/>
            <person name="Long M."/>
            <person name="Wan Y."/>
            <person name="He N."/>
            <person name="Zhang Z."/>
            <person name="Lu C."/>
            <person name="Keeling P.J."/>
            <person name="Wang J."/>
            <person name="Xiang Z."/>
            <person name="Zhou Z."/>
        </authorList>
    </citation>
    <scope>NUCLEOTIDE SEQUENCE [LARGE SCALE GENOMIC DNA]</scope>
    <source>
        <strain evidence="3">CQ1 / CVCC 102059</strain>
    </source>
</reference>
<proteinExistence type="predicted"/>
<dbReference type="EMBL" id="KB908916">
    <property type="protein sequence ID" value="EOB15149.1"/>
    <property type="molecule type" value="Genomic_DNA"/>
</dbReference>
<feature type="transmembrane region" description="Helical" evidence="1">
    <location>
        <begin position="97"/>
        <end position="119"/>
    </location>
</feature>
<dbReference type="OMA" id="LMIFHIM"/>
<organism evidence="2 3">
    <name type="scientific">Nosema bombycis (strain CQ1 / CVCC 102059)</name>
    <name type="common">Microsporidian parasite</name>
    <name type="synonym">Pebrine of silkworm</name>
    <dbReference type="NCBI Taxonomy" id="578461"/>
    <lineage>
        <taxon>Eukaryota</taxon>
        <taxon>Fungi</taxon>
        <taxon>Fungi incertae sedis</taxon>
        <taxon>Microsporidia</taxon>
        <taxon>Nosematidae</taxon>
        <taxon>Nosema</taxon>
    </lineage>
</organism>
<keyword evidence="1" id="KW-0812">Transmembrane</keyword>
<evidence type="ECO:0000256" key="1">
    <source>
        <dbReference type="SAM" id="Phobius"/>
    </source>
</evidence>
<gene>
    <name evidence="2" type="ORF">NBO_8g0014</name>
</gene>
<dbReference type="OrthoDB" id="2190056at2759"/>
<dbReference type="Proteomes" id="UP000016927">
    <property type="component" value="Unassembled WGS sequence"/>
</dbReference>
<sequence>MLFFYLLEVYGDCLEIRTSEFDELIVNDKVIKSSELVGFDNVKISHPGTSIFKFIKTKKKTFKLVDITRYIDKKYERNIRIDYEVKYKDWLRGQEKLTCILTMLALSFLFFFKNIFGVFKV</sequence>
<keyword evidence="1" id="KW-1133">Transmembrane helix</keyword>
<accession>R0MB01</accession>
<keyword evidence="3" id="KW-1185">Reference proteome</keyword>
<dbReference type="AlphaFoldDB" id="R0MB01"/>
<dbReference type="HOGENOM" id="CLU_165637_0_0_1"/>
<evidence type="ECO:0000313" key="3">
    <source>
        <dbReference type="Proteomes" id="UP000016927"/>
    </source>
</evidence>